<sequence>MSLTKKIILALILGLGAGLAFNIFAPEAFKLLDAYALTPIGSIFLKAITMLVVPLVFFSIILGTAGISDPKKLGRIGGKTIAYYLITTCIALIIGLTVAFIIQPGAGGAFATEAANFEPREAPPVVDTLLNILPTNPINAMAQGNMLQIIAFAVLVGFALARLGEKTEGLLSLVRQGNEVMMYLVKLVMYLAPYGAFALIASAIGKLGIPALQAMLLYMLAVSSALILHAIITYGSAITFLARRNPIEFFKNFSPAMIVAFSTSSSNATLPISMRTAQERLNVSKPVSSFVQPLGATINMDGTAIMQAVATVFIAQVYMVSLSFGDLVTVVLTATLASIGTAGVPGVGLIMLAMVLTSVGLPVEGIALVLAVDRILDMMRTVVNITGDASCAVVVSSSEEKHIVNQEQTSTTSSL</sequence>
<dbReference type="FunFam" id="1.10.3860.10:FF:000001">
    <property type="entry name" value="C4-dicarboxylate transport protein"/>
    <property type="match status" value="1"/>
</dbReference>
<feature type="transmembrane region" description="Helical" evidence="8">
    <location>
        <begin position="327"/>
        <end position="344"/>
    </location>
</feature>
<feature type="transmembrane region" description="Helical" evidence="8">
    <location>
        <begin position="216"/>
        <end position="241"/>
    </location>
</feature>
<evidence type="ECO:0000256" key="5">
    <source>
        <dbReference type="ARBA" id="ARBA00022847"/>
    </source>
</evidence>
<feature type="transmembrane region" description="Helical" evidence="8">
    <location>
        <begin position="44"/>
        <end position="68"/>
    </location>
</feature>
<dbReference type="InterPro" id="IPR036458">
    <property type="entry name" value="Na:dicarbo_symporter_sf"/>
</dbReference>
<keyword evidence="3" id="KW-1003">Cell membrane</keyword>
<dbReference type="PRINTS" id="PR00173">
    <property type="entry name" value="EDTRNSPORT"/>
</dbReference>
<dbReference type="RefSeq" id="WP_069641640.1">
    <property type="nucleotide sequence ID" value="NZ_MIJE01000001.1"/>
</dbReference>
<dbReference type="PANTHER" id="PTHR11958:SF63">
    <property type="entry name" value="AMINO ACID TRANSPORTER"/>
    <property type="match status" value="1"/>
</dbReference>
<protein>
    <submittedName>
        <fullName evidence="9">Sodium:dicarboxylate symporter</fullName>
    </submittedName>
</protein>
<dbReference type="GO" id="GO:0006835">
    <property type="term" value="P:dicarboxylic acid transport"/>
    <property type="evidence" value="ECO:0007669"/>
    <property type="project" value="UniProtKB-ARBA"/>
</dbReference>
<reference evidence="9 10" key="1">
    <citation type="submission" date="2016-09" db="EMBL/GenBank/DDBJ databases">
        <title>Draft genome sequence for the type strain of Desulfuribacillus alkaliarsenatis AHT28, an obligately anaerobic, sulfidogenic bacterium isolated from Russian soda lake sediments.</title>
        <authorList>
            <person name="Abin C.A."/>
            <person name="Hollibaugh J.T."/>
        </authorList>
    </citation>
    <scope>NUCLEOTIDE SEQUENCE [LARGE SCALE GENOMIC DNA]</scope>
    <source>
        <strain evidence="9 10">AHT28</strain>
    </source>
</reference>
<evidence type="ECO:0000256" key="8">
    <source>
        <dbReference type="SAM" id="Phobius"/>
    </source>
</evidence>
<dbReference type="InterPro" id="IPR001991">
    <property type="entry name" value="Na-dicarboxylate_symporter"/>
</dbReference>
<dbReference type="GO" id="GO:0015293">
    <property type="term" value="F:symporter activity"/>
    <property type="evidence" value="ECO:0007669"/>
    <property type="project" value="UniProtKB-KW"/>
</dbReference>
<dbReference type="SUPFAM" id="SSF118215">
    <property type="entry name" value="Proton glutamate symport protein"/>
    <property type="match status" value="1"/>
</dbReference>
<dbReference type="AlphaFoldDB" id="A0A1E5G4P0"/>
<keyword evidence="5" id="KW-0769">Symport</keyword>
<proteinExistence type="predicted"/>
<evidence type="ECO:0000256" key="1">
    <source>
        <dbReference type="ARBA" id="ARBA00004651"/>
    </source>
</evidence>
<dbReference type="Gene3D" id="1.10.3860.10">
    <property type="entry name" value="Sodium:dicarboxylate symporter"/>
    <property type="match status" value="1"/>
</dbReference>
<accession>A0A1E5G4P0</accession>
<feature type="transmembrane region" description="Helical" evidence="8">
    <location>
        <begin position="80"/>
        <end position="102"/>
    </location>
</feature>
<dbReference type="GO" id="GO:0005886">
    <property type="term" value="C:plasma membrane"/>
    <property type="evidence" value="ECO:0007669"/>
    <property type="project" value="UniProtKB-SubCell"/>
</dbReference>
<evidence type="ECO:0000313" key="10">
    <source>
        <dbReference type="Proteomes" id="UP000094296"/>
    </source>
</evidence>
<evidence type="ECO:0000256" key="2">
    <source>
        <dbReference type="ARBA" id="ARBA00022448"/>
    </source>
</evidence>
<keyword evidence="7 8" id="KW-0472">Membrane</keyword>
<dbReference type="InterPro" id="IPR050746">
    <property type="entry name" value="DAACS"/>
</dbReference>
<keyword evidence="10" id="KW-1185">Reference proteome</keyword>
<dbReference type="OrthoDB" id="9768885at2"/>
<feature type="transmembrane region" description="Helical" evidence="8">
    <location>
        <begin position="183"/>
        <end position="204"/>
    </location>
</feature>
<comment type="subcellular location">
    <subcellularLocation>
        <location evidence="1">Cell membrane</location>
        <topology evidence="1">Multi-pass membrane protein</topology>
    </subcellularLocation>
</comment>
<dbReference type="Pfam" id="PF00375">
    <property type="entry name" value="SDF"/>
    <property type="match status" value="1"/>
</dbReference>
<dbReference type="STRING" id="766136.BHF68_00190"/>
<organism evidence="9 10">
    <name type="scientific">Desulfuribacillus alkaliarsenatis</name>
    <dbReference type="NCBI Taxonomy" id="766136"/>
    <lineage>
        <taxon>Bacteria</taxon>
        <taxon>Bacillati</taxon>
        <taxon>Bacillota</taxon>
        <taxon>Desulfuribacillia</taxon>
        <taxon>Desulfuribacillales</taxon>
        <taxon>Desulfuribacillaceae</taxon>
        <taxon>Desulfuribacillus</taxon>
    </lineage>
</organism>
<keyword evidence="2" id="KW-0813">Transport</keyword>
<keyword evidence="4 8" id="KW-0812">Transmembrane</keyword>
<evidence type="ECO:0000313" key="9">
    <source>
        <dbReference type="EMBL" id="OEF98148.1"/>
    </source>
</evidence>
<dbReference type="Proteomes" id="UP000094296">
    <property type="component" value="Unassembled WGS sequence"/>
</dbReference>
<keyword evidence="6 8" id="KW-1133">Transmembrane helix</keyword>
<feature type="transmembrane region" description="Helical" evidence="8">
    <location>
        <begin position="146"/>
        <end position="163"/>
    </location>
</feature>
<evidence type="ECO:0000256" key="4">
    <source>
        <dbReference type="ARBA" id="ARBA00022692"/>
    </source>
</evidence>
<evidence type="ECO:0000256" key="6">
    <source>
        <dbReference type="ARBA" id="ARBA00022989"/>
    </source>
</evidence>
<gene>
    <name evidence="9" type="ORF">BHF68_00190</name>
</gene>
<dbReference type="PANTHER" id="PTHR11958">
    <property type="entry name" value="SODIUM/DICARBOXYLATE SYMPORTER-RELATED"/>
    <property type="match status" value="1"/>
</dbReference>
<comment type="caution">
    <text evidence="9">The sequence shown here is derived from an EMBL/GenBank/DDBJ whole genome shotgun (WGS) entry which is preliminary data.</text>
</comment>
<evidence type="ECO:0000256" key="3">
    <source>
        <dbReference type="ARBA" id="ARBA00022475"/>
    </source>
</evidence>
<name>A0A1E5G4P0_9FIRM</name>
<evidence type="ECO:0000256" key="7">
    <source>
        <dbReference type="ARBA" id="ARBA00023136"/>
    </source>
</evidence>
<feature type="transmembrane region" description="Helical" evidence="8">
    <location>
        <begin position="350"/>
        <end position="372"/>
    </location>
</feature>
<dbReference type="EMBL" id="MIJE01000001">
    <property type="protein sequence ID" value="OEF98148.1"/>
    <property type="molecule type" value="Genomic_DNA"/>
</dbReference>